<gene>
    <name evidence="2" type="primary">tc1a_43</name>
    <name evidence="2" type="ORF">c0_g1_i1</name>
</gene>
<reference evidence="2" key="1">
    <citation type="submission" date="2015-06" db="EMBL/GenBank/DDBJ databases">
        <authorList>
            <person name="Hoefler B.C."/>
            <person name="Straight P.D."/>
        </authorList>
    </citation>
    <scope>NUCLEOTIDE SEQUENCE</scope>
</reference>
<sequence length="124" mass="14726">MDMLQNFHVHIFMNRSAEKLGIENEYYFQHDNDPKHTAGIVRLWVLYNTPHTLKTPPQSPDLNPIKHLWDHLDRRVRGHHITSKTTLKEILWKKTSSDVTKKLVHSIQKRLQEVIKNNGKHTTY</sequence>
<protein>
    <submittedName>
        <fullName evidence="2">Transposable element Tc1 transposase</fullName>
    </submittedName>
</protein>
<accession>A0A0K8VI16</accession>
<feature type="domain" description="Tc1-like transposase DDE" evidence="1">
    <location>
        <begin position="12"/>
        <end position="87"/>
    </location>
</feature>
<evidence type="ECO:0000313" key="2">
    <source>
        <dbReference type="EMBL" id="JAI38503.1"/>
    </source>
</evidence>
<dbReference type="Pfam" id="PF13358">
    <property type="entry name" value="DDE_3"/>
    <property type="match status" value="1"/>
</dbReference>
<evidence type="ECO:0000259" key="1">
    <source>
        <dbReference type="Pfam" id="PF13358"/>
    </source>
</evidence>
<organism evidence="2">
    <name type="scientific">Bactrocera latifrons</name>
    <name type="common">Malaysian fruit fly</name>
    <name type="synonym">Chaetodacus latifrons</name>
    <dbReference type="NCBI Taxonomy" id="174628"/>
    <lineage>
        <taxon>Eukaryota</taxon>
        <taxon>Metazoa</taxon>
        <taxon>Ecdysozoa</taxon>
        <taxon>Arthropoda</taxon>
        <taxon>Hexapoda</taxon>
        <taxon>Insecta</taxon>
        <taxon>Pterygota</taxon>
        <taxon>Neoptera</taxon>
        <taxon>Endopterygota</taxon>
        <taxon>Diptera</taxon>
        <taxon>Brachycera</taxon>
        <taxon>Muscomorpha</taxon>
        <taxon>Tephritoidea</taxon>
        <taxon>Tephritidae</taxon>
        <taxon>Bactrocera</taxon>
        <taxon>Bactrocera</taxon>
    </lineage>
</organism>
<name>A0A0K8VI16_BACLA</name>
<dbReference type="InterPro" id="IPR038717">
    <property type="entry name" value="Tc1-like_DDE_dom"/>
</dbReference>
<dbReference type="GO" id="GO:0003676">
    <property type="term" value="F:nucleic acid binding"/>
    <property type="evidence" value="ECO:0007669"/>
    <property type="project" value="InterPro"/>
</dbReference>
<dbReference type="InterPro" id="IPR036397">
    <property type="entry name" value="RNaseH_sf"/>
</dbReference>
<dbReference type="Gene3D" id="3.30.420.10">
    <property type="entry name" value="Ribonuclease H-like superfamily/Ribonuclease H"/>
    <property type="match status" value="1"/>
</dbReference>
<dbReference type="EMBL" id="GDHF01013811">
    <property type="protein sequence ID" value="JAI38503.1"/>
    <property type="molecule type" value="Transcribed_RNA"/>
</dbReference>
<proteinExistence type="predicted"/>
<dbReference type="AlphaFoldDB" id="A0A0K8VI16"/>